<feature type="non-terminal residue" evidence="1">
    <location>
        <position position="1"/>
    </location>
</feature>
<dbReference type="EMBL" id="CP019471">
    <property type="protein sequence ID" value="UQC73693.1"/>
    <property type="molecule type" value="Genomic_DNA"/>
</dbReference>
<dbReference type="Proteomes" id="UP000830671">
    <property type="component" value="Chromosome 1"/>
</dbReference>
<dbReference type="KEGG" id="clup:CLUP02_00339"/>
<sequence length="51" mass="6122">TRLINKNTARILKYFFKPISCAKVLINPLFYFNKVDILINRNSLKKLLDFY</sequence>
<gene>
    <name evidence="1" type="ORF">CLUP02_00339</name>
</gene>
<dbReference type="AlphaFoldDB" id="A0A9Q8SAW5"/>
<evidence type="ECO:0000313" key="2">
    <source>
        <dbReference type="Proteomes" id="UP000830671"/>
    </source>
</evidence>
<proteinExistence type="predicted"/>
<accession>A0A9Q8SAW5</accession>
<reference evidence="1" key="1">
    <citation type="journal article" date="2021" name="Mol. Plant Microbe Interact.">
        <title>Complete Genome Sequence of the Plant-Pathogenic Fungus Colletotrichum lupini.</title>
        <authorList>
            <person name="Baroncelli R."/>
            <person name="Pensec F."/>
            <person name="Da Lio D."/>
            <person name="Boufleur T."/>
            <person name="Vicente I."/>
            <person name="Sarrocco S."/>
            <person name="Picot A."/>
            <person name="Baraldi E."/>
            <person name="Sukno S."/>
            <person name="Thon M."/>
            <person name="Le Floch G."/>
        </authorList>
    </citation>
    <scope>NUCLEOTIDE SEQUENCE</scope>
    <source>
        <strain evidence="1">IMI 504893</strain>
    </source>
</reference>
<evidence type="ECO:0000313" key="1">
    <source>
        <dbReference type="EMBL" id="UQC73693.1"/>
    </source>
</evidence>
<keyword evidence="2" id="KW-1185">Reference proteome</keyword>
<dbReference type="RefSeq" id="XP_049135346.1">
    <property type="nucleotide sequence ID" value="XM_049279389.1"/>
</dbReference>
<protein>
    <submittedName>
        <fullName evidence="1">Uncharacterized protein</fullName>
    </submittedName>
</protein>
<dbReference type="GeneID" id="73334399"/>
<organism evidence="1 2">
    <name type="scientific">Colletotrichum lupini</name>
    <dbReference type="NCBI Taxonomy" id="145971"/>
    <lineage>
        <taxon>Eukaryota</taxon>
        <taxon>Fungi</taxon>
        <taxon>Dikarya</taxon>
        <taxon>Ascomycota</taxon>
        <taxon>Pezizomycotina</taxon>
        <taxon>Sordariomycetes</taxon>
        <taxon>Hypocreomycetidae</taxon>
        <taxon>Glomerellales</taxon>
        <taxon>Glomerellaceae</taxon>
        <taxon>Colletotrichum</taxon>
        <taxon>Colletotrichum acutatum species complex</taxon>
    </lineage>
</organism>
<name>A0A9Q8SAW5_9PEZI</name>